<dbReference type="EMBL" id="BK014884">
    <property type="protein sequence ID" value="DAD80515.1"/>
    <property type="molecule type" value="Genomic_DNA"/>
</dbReference>
<name>A0A8S5MEY9_9CAUD</name>
<organism evidence="1">
    <name type="scientific">Siphoviridae sp. ctYh54</name>
    <dbReference type="NCBI Taxonomy" id="2826379"/>
    <lineage>
        <taxon>Viruses</taxon>
        <taxon>Duplodnaviria</taxon>
        <taxon>Heunggongvirae</taxon>
        <taxon>Uroviricota</taxon>
        <taxon>Caudoviricetes</taxon>
    </lineage>
</organism>
<reference evidence="1" key="1">
    <citation type="journal article" date="2021" name="Proc. Natl. Acad. Sci. U.S.A.">
        <title>A Catalog of Tens of Thousands of Viruses from Human Metagenomes Reveals Hidden Associations with Chronic Diseases.</title>
        <authorList>
            <person name="Tisza M.J."/>
            <person name="Buck C.B."/>
        </authorList>
    </citation>
    <scope>NUCLEOTIDE SEQUENCE</scope>
    <source>
        <strain evidence="1">CtYh54</strain>
    </source>
</reference>
<sequence>MLGFVGFLKKKLDLEGKLPDKWKNLQNLLLDAEEYTSNKVEGKYEISVLGASYGSDKIYQAFVQEIWDGQASNPGNAPIISYKRLDNKMFPACETSLKVPFISYRWAITTMLFETYDADGNKLESFRSDFDRIDLNTRKAYIMDLAITKPYAEFKITYMAASHSPYNPANQNRIGQITLMGRI</sequence>
<evidence type="ECO:0000313" key="1">
    <source>
        <dbReference type="EMBL" id="DAD80515.1"/>
    </source>
</evidence>
<accession>A0A8S5MEY9</accession>
<protein>
    <submittedName>
        <fullName evidence="1">Uncharacterized protein</fullName>
    </submittedName>
</protein>
<proteinExistence type="predicted"/>